<organism evidence="3 4">
    <name type="scientific">Paenibacillus oceani</name>
    <dbReference type="NCBI Taxonomy" id="2772510"/>
    <lineage>
        <taxon>Bacteria</taxon>
        <taxon>Bacillati</taxon>
        <taxon>Bacillota</taxon>
        <taxon>Bacilli</taxon>
        <taxon>Bacillales</taxon>
        <taxon>Paenibacillaceae</taxon>
        <taxon>Paenibacillus</taxon>
    </lineage>
</organism>
<keyword evidence="4" id="KW-1185">Reference proteome</keyword>
<dbReference type="SMART" id="SM00855">
    <property type="entry name" value="PGAM"/>
    <property type="match status" value="1"/>
</dbReference>
<name>A0A927H242_9BACL</name>
<sequence>MTVIGLVRHGITDWNTQWRAQGHTDIPLNEEGRRQAERLARRLLDESWDAVYSSDLIRALETARKAIEGRGIEIRTDIRLREVNLGQIEGTTEEDRVSKWGADWKKLDLGAEPRESVADRGVQALEEIATLHPGKRILVVSHGGLIGQTIRRLVPLGETFSFIGNTSVTLVRKAGDGTWACELFNCTKHLEQAEG</sequence>
<dbReference type="GO" id="GO:0016791">
    <property type="term" value="F:phosphatase activity"/>
    <property type="evidence" value="ECO:0007669"/>
    <property type="project" value="TreeGrafter"/>
</dbReference>
<reference evidence="3" key="1">
    <citation type="submission" date="2020-09" db="EMBL/GenBank/DDBJ databases">
        <title>A novel bacterium of genus Paenibacillus, isolated from South China Sea.</title>
        <authorList>
            <person name="Huang H."/>
            <person name="Mo K."/>
            <person name="Hu Y."/>
        </authorList>
    </citation>
    <scope>NUCLEOTIDE SEQUENCE</scope>
    <source>
        <strain evidence="3">IB182363</strain>
    </source>
</reference>
<dbReference type="InterPro" id="IPR013078">
    <property type="entry name" value="His_Pase_superF_clade-1"/>
</dbReference>
<dbReference type="Pfam" id="PF00300">
    <property type="entry name" value="His_Phos_1"/>
    <property type="match status" value="1"/>
</dbReference>
<dbReference type="RefSeq" id="WP_190930603.1">
    <property type="nucleotide sequence ID" value="NZ_JACXJA010000036.1"/>
</dbReference>
<feature type="active site" description="Tele-phosphohistidine intermediate" evidence="1">
    <location>
        <position position="9"/>
    </location>
</feature>
<dbReference type="InterPro" id="IPR029033">
    <property type="entry name" value="His_PPase_superfam"/>
</dbReference>
<evidence type="ECO:0000313" key="4">
    <source>
        <dbReference type="Proteomes" id="UP000639396"/>
    </source>
</evidence>
<protein>
    <submittedName>
        <fullName evidence="3">Histidine phosphatase family protein</fullName>
    </submittedName>
</protein>
<dbReference type="InterPro" id="IPR050275">
    <property type="entry name" value="PGM_Phosphatase"/>
</dbReference>
<dbReference type="GO" id="GO:0005737">
    <property type="term" value="C:cytoplasm"/>
    <property type="evidence" value="ECO:0007669"/>
    <property type="project" value="TreeGrafter"/>
</dbReference>
<gene>
    <name evidence="3" type="ORF">IDH45_23645</name>
</gene>
<evidence type="ECO:0000256" key="1">
    <source>
        <dbReference type="PIRSR" id="PIRSR613078-1"/>
    </source>
</evidence>
<dbReference type="CDD" id="cd07067">
    <property type="entry name" value="HP_PGM_like"/>
    <property type="match status" value="1"/>
</dbReference>
<evidence type="ECO:0000256" key="2">
    <source>
        <dbReference type="PIRSR" id="PIRSR613078-2"/>
    </source>
</evidence>
<dbReference type="Proteomes" id="UP000639396">
    <property type="component" value="Unassembled WGS sequence"/>
</dbReference>
<dbReference type="PANTHER" id="PTHR48100">
    <property type="entry name" value="BROAD-SPECIFICITY PHOSPHATASE YOR283W-RELATED"/>
    <property type="match status" value="1"/>
</dbReference>
<dbReference type="SUPFAM" id="SSF53254">
    <property type="entry name" value="Phosphoglycerate mutase-like"/>
    <property type="match status" value="1"/>
</dbReference>
<feature type="binding site" evidence="2">
    <location>
        <position position="58"/>
    </location>
    <ligand>
        <name>substrate</name>
    </ligand>
</feature>
<feature type="binding site" evidence="2">
    <location>
        <begin position="8"/>
        <end position="15"/>
    </location>
    <ligand>
        <name>substrate</name>
    </ligand>
</feature>
<proteinExistence type="predicted"/>
<comment type="caution">
    <text evidence="3">The sequence shown here is derived from an EMBL/GenBank/DDBJ whole genome shotgun (WGS) entry which is preliminary data.</text>
</comment>
<dbReference type="Gene3D" id="3.40.50.1240">
    <property type="entry name" value="Phosphoglycerate mutase-like"/>
    <property type="match status" value="1"/>
</dbReference>
<feature type="active site" description="Proton donor/acceptor" evidence="1">
    <location>
        <position position="82"/>
    </location>
</feature>
<dbReference type="EMBL" id="JACXJA010000036">
    <property type="protein sequence ID" value="MBD2864978.1"/>
    <property type="molecule type" value="Genomic_DNA"/>
</dbReference>
<accession>A0A927H242</accession>
<dbReference type="PANTHER" id="PTHR48100:SF1">
    <property type="entry name" value="HISTIDINE PHOSPHATASE FAMILY PROTEIN-RELATED"/>
    <property type="match status" value="1"/>
</dbReference>
<dbReference type="AlphaFoldDB" id="A0A927H242"/>
<evidence type="ECO:0000313" key="3">
    <source>
        <dbReference type="EMBL" id="MBD2864978.1"/>
    </source>
</evidence>